<comment type="caution">
    <text evidence="2">The sequence shown here is derived from an EMBL/GenBank/DDBJ whole genome shotgun (WGS) entry which is preliminary data.</text>
</comment>
<evidence type="ECO:0000313" key="2">
    <source>
        <dbReference type="EMBL" id="CAG8641712.1"/>
    </source>
</evidence>
<organism evidence="2 3">
    <name type="scientific">Funneliformis mosseae</name>
    <name type="common">Endomycorrhizal fungus</name>
    <name type="synonym">Glomus mosseae</name>
    <dbReference type="NCBI Taxonomy" id="27381"/>
    <lineage>
        <taxon>Eukaryota</taxon>
        <taxon>Fungi</taxon>
        <taxon>Fungi incertae sedis</taxon>
        <taxon>Mucoromycota</taxon>
        <taxon>Glomeromycotina</taxon>
        <taxon>Glomeromycetes</taxon>
        <taxon>Glomerales</taxon>
        <taxon>Glomeraceae</taxon>
        <taxon>Funneliformis</taxon>
    </lineage>
</organism>
<evidence type="ECO:0000313" key="3">
    <source>
        <dbReference type="Proteomes" id="UP000789375"/>
    </source>
</evidence>
<dbReference type="EMBL" id="CAJVPP010003999">
    <property type="protein sequence ID" value="CAG8641712.1"/>
    <property type="molecule type" value="Genomic_DNA"/>
</dbReference>
<reference evidence="2" key="1">
    <citation type="submission" date="2021-06" db="EMBL/GenBank/DDBJ databases">
        <authorList>
            <person name="Kallberg Y."/>
            <person name="Tangrot J."/>
            <person name="Rosling A."/>
        </authorList>
    </citation>
    <scope>NUCLEOTIDE SEQUENCE</scope>
    <source>
        <strain evidence="2">87-6 pot B 2015</strain>
    </source>
</reference>
<feature type="compositionally biased region" description="Polar residues" evidence="1">
    <location>
        <begin position="33"/>
        <end position="48"/>
    </location>
</feature>
<accession>A0A9N9GZQ1</accession>
<proteinExistence type="predicted"/>
<keyword evidence="3" id="KW-1185">Reference proteome</keyword>
<dbReference type="Proteomes" id="UP000789375">
    <property type="component" value="Unassembled WGS sequence"/>
</dbReference>
<sequence>MSNFHLEFDNKILGNLGDNTDISKDSMPDFPSYNENLEATNNRSARLG</sequence>
<protein>
    <submittedName>
        <fullName evidence="2">7235_t:CDS:1</fullName>
    </submittedName>
</protein>
<evidence type="ECO:0000256" key="1">
    <source>
        <dbReference type="SAM" id="MobiDB-lite"/>
    </source>
</evidence>
<name>A0A9N9GZQ1_FUNMO</name>
<gene>
    <name evidence="2" type="ORF">FMOSSE_LOCUS11023</name>
</gene>
<feature type="region of interest" description="Disordered" evidence="1">
    <location>
        <begin position="14"/>
        <end position="48"/>
    </location>
</feature>
<dbReference type="AlphaFoldDB" id="A0A9N9GZQ1"/>